<feature type="compositionally biased region" description="Acidic residues" evidence="1">
    <location>
        <begin position="218"/>
        <end position="230"/>
    </location>
</feature>
<keyword evidence="3" id="KW-1185">Reference proteome</keyword>
<feature type="compositionally biased region" description="Polar residues" evidence="1">
    <location>
        <begin position="32"/>
        <end position="45"/>
    </location>
</feature>
<feature type="compositionally biased region" description="Polar residues" evidence="1">
    <location>
        <begin position="265"/>
        <end position="274"/>
    </location>
</feature>
<sequence>MADDGRPRSARQVLEEIVQVLRASDSLDSRESSVGTNTTLQAQTNSSSITSVSQAVARLFPSVGNTVTRTVTSVPRSAKSRKRQNDSHCRRESGFFLEDVMLLPSPRITKIPRGKLRETLHLEGYAASAVEFGHEWSERKLRSALEAVFGSKLDGLPAPLFHFVRGIGDILVCPTLQPSQEFSAKVVKLLAKQGPIYIRAVQDIGSWKLIWDNGNIQQDDEGTTDEDDEKPDFQKTEDNQSRLDYFIESDGECEPATGIKVKKISSTANSSSPQELPVPGPSSVLSE</sequence>
<reference evidence="2" key="2">
    <citation type="journal article" date="2023" name="Science">
        <title>Genomic signatures of disease resistance in endangered staghorn corals.</title>
        <authorList>
            <person name="Vollmer S.V."/>
            <person name="Selwyn J.D."/>
            <person name="Despard B.A."/>
            <person name="Roesel C.L."/>
        </authorList>
    </citation>
    <scope>NUCLEOTIDE SEQUENCE</scope>
    <source>
        <strain evidence="2">K2</strain>
    </source>
</reference>
<organism evidence="2 3">
    <name type="scientific">Acropora cervicornis</name>
    <name type="common">Staghorn coral</name>
    <dbReference type="NCBI Taxonomy" id="6130"/>
    <lineage>
        <taxon>Eukaryota</taxon>
        <taxon>Metazoa</taxon>
        <taxon>Cnidaria</taxon>
        <taxon>Anthozoa</taxon>
        <taxon>Hexacorallia</taxon>
        <taxon>Scleractinia</taxon>
        <taxon>Astrocoeniina</taxon>
        <taxon>Acroporidae</taxon>
        <taxon>Acropora</taxon>
    </lineage>
</organism>
<feature type="region of interest" description="Disordered" evidence="1">
    <location>
        <begin position="25"/>
        <end position="45"/>
    </location>
</feature>
<feature type="region of interest" description="Disordered" evidence="1">
    <location>
        <begin position="218"/>
        <end position="240"/>
    </location>
</feature>
<dbReference type="AlphaFoldDB" id="A0AAD9R252"/>
<feature type="region of interest" description="Disordered" evidence="1">
    <location>
        <begin position="265"/>
        <end position="287"/>
    </location>
</feature>
<gene>
    <name evidence="2" type="ORF">P5673_003086</name>
</gene>
<dbReference type="EMBL" id="JARQWQ010000005">
    <property type="protein sequence ID" value="KAK2571706.1"/>
    <property type="molecule type" value="Genomic_DNA"/>
</dbReference>
<accession>A0AAD9R252</accession>
<evidence type="ECO:0000256" key="1">
    <source>
        <dbReference type="SAM" id="MobiDB-lite"/>
    </source>
</evidence>
<name>A0AAD9R252_ACRCE</name>
<evidence type="ECO:0000313" key="2">
    <source>
        <dbReference type="EMBL" id="KAK2571706.1"/>
    </source>
</evidence>
<feature type="compositionally biased region" description="Basic and acidic residues" evidence="1">
    <location>
        <begin position="231"/>
        <end position="240"/>
    </location>
</feature>
<reference evidence="2" key="1">
    <citation type="journal article" date="2023" name="G3 (Bethesda)">
        <title>Whole genome assembly and annotation of the endangered Caribbean coral Acropora cervicornis.</title>
        <authorList>
            <person name="Selwyn J.D."/>
            <person name="Vollmer S.V."/>
        </authorList>
    </citation>
    <scope>NUCLEOTIDE SEQUENCE</scope>
    <source>
        <strain evidence="2">K2</strain>
    </source>
</reference>
<protein>
    <submittedName>
        <fullName evidence="2">Uncharacterized protein</fullName>
    </submittedName>
</protein>
<dbReference type="Proteomes" id="UP001249851">
    <property type="component" value="Unassembled WGS sequence"/>
</dbReference>
<evidence type="ECO:0000313" key="3">
    <source>
        <dbReference type="Proteomes" id="UP001249851"/>
    </source>
</evidence>
<comment type="caution">
    <text evidence="2">The sequence shown here is derived from an EMBL/GenBank/DDBJ whole genome shotgun (WGS) entry which is preliminary data.</text>
</comment>
<proteinExistence type="predicted"/>